<dbReference type="OrthoDB" id="8596411at2759"/>
<feature type="region of interest" description="Disordered" evidence="12">
    <location>
        <begin position="1"/>
        <end position="120"/>
    </location>
</feature>
<evidence type="ECO:0000256" key="5">
    <source>
        <dbReference type="ARBA" id="ARBA00022741"/>
    </source>
</evidence>
<name>A0A8P4FXC1_DICLA</name>
<dbReference type="Gene3D" id="1.10.510.10">
    <property type="entry name" value="Transferase(Phosphotransferase) domain 1"/>
    <property type="match status" value="1"/>
</dbReference>
<evidence type="ECO:0000256" key="8">
    <source>
        <dbReference type="ARBA" id="ARBA00047899"/>
    </source>
</evidence>
<dbReference type="SMART" id="SM00220">
    <property type="entry name" value="S_TKc"/>
    <property type="match status" value="1"/>
</dbReference>
<evidence type="ECO:0000256" key="11">
    <source>
        <dbReference type="RuleBase" id="RU000304"/>
    </source>
</evidence>
<dbReference type="InterPro" id="IPR000719">
    <property type="entry name" value="Prot_kinase_dom"/>
</dbReference>
<evidence type="ECO:0000256" key="9">
    <source>
        <dbReference type="ARBA" id="ARBA00048679"/>
    </source>
</evidence>
<reference evidence="14" key="1">
    <citation type="submission" date="2025-08" db="UniProtKB">
        <authorList>
            <consortium name="Ensembl"/>
        </authorList>
    </citation>
    <scope>IDENTIFICATION</scope>
</reference>
<dbReference type="InterPro" id="IPR051138">
    <property type="entry name" value="PIM_Ser/Thr_kinase"/>
</dbReference>
<comment type="catalytic activity">
    <reaction evidence="9">
        <text>L-seryl-[protein] + ATP = O-phospho-L-seryl-[protein] + ADP + H(+)</text>
        <dbReference type="Rhea" id="RHEA:17989"/>
        <dbReference type="Rhea" id="RHEA-COMP:9863"/>
        <dbReference type="Rhea" id="RHEA-COMP:11604"/>
        <dbReference type="ChEBI" id="CHEBI:15378"/>
        <dbReference type="ChEBI" id="CHEBI:29999"/>
        <dbReference type="ChEBI" id="CHEBI:30616"/>
        <dbReference type="ChEBI" id="CHEBI:83421"/>
        <dbReference type="ChEBI" id="CHEBI:456216"/>
        <dbReference type="EC" id="2.7.11.1"/>
    </reaction>
</comment>
<dbReference type="GO" id="GO:0043066">
    <property type="term" value="P:negative regulation of apoptotic process"/>
    <property type="evidence" value="ECO:0007669"/>
    <property type="project" value="TreeGrafter"/>
</dbReference>
<protein>
    <recommendedName>
        <fullName evidence="2">non-specific serine/threonine protein kinase</fullName>
        <ecNumber evidence="2">2.7.11.1</ecNumber>
    </recommendedName>
</protein>
<dbReference type="Proteomes" id="UP000694389">
    <property type="component" value="Unassembled WGS sequence"/>
</dbReference>
<evidence type="ECO:0000256" key="12">
    <source>
        <dbReference type="SAM" id="MobiDB-lite"/>
    </source>
</evidence>
<reference evidence="14" key="2">
    <citation type="submission" date="2025-09" db="UniProtKB">
        <authorList>
            <consortium name="Ensembl"/>
        </authorList>
    </citation>
    <scope>IDENTIFICATION</scope>
</reference>
<evidence type="ECO:0000256" key="6">
    <source>
        <dbReference type="ARBA" id="ARBA00022777"/>
    </source>
</evidence>
<dbReference type="InterPro" id="IPR017441">
    <property type="entry name" value="Protein_kinase_ATP_BS"/>
</dbReference>
<evidence type="ECO:0000256" key="4">
    <source>
        <dbReference type="ARBA" id="ARBA00022679"/>
    </source>
</evidence>
<proteinExistence type="inferred from homology"/>
<evidence type="ECO:0000256" key="7">
    <source>
        <dbReference type="ARBA" id="ARBA00022840"/>
    </source>
</evidence>
<feature type="compositionally biased region" description="Polar residues" evidence="12">
    <location>
        <begin position="105"/>
        <end position="120"/>
    </location>
</feature>
<gene>
    <name evidence="14" type="primary">LOC127379624</name>
</gene>
<feature type="binding site" evidence="10">
    <location>
        <position position="158"/>
    </location>
    <ligand>
        <name>ATP</name>
        <dbReference type="ChEBI" id="CHEBI:30616"/>
    </ligand>
</feature>
<dbReference type="InterPro" id="IPR008271">
    <property type="entry name" value="Ser/Thr_kinase_AS"/>
</dbReference>
<evidence type="ECO:0000256" key="1">
    <source>
        <dbReference type="ARBA" id="ARBA00005505"/>
    </source>
</evidence>
<keyword evidence="6" id="KW-0418">Kinase</keyword>
<evidence type="ECO:0000256" key="2">
    <source>
        <dbReference type="ARBA" id="ARBA00012513"/>
    </source>
</evidence>
<dbReference type="GeneTree" id="ENSGT00950000182996"/>
<dbReference type="PROSITE" id="PS00108">
    <property type="entry name" value="PROTEIN_KINASE_ST"/>
    <property type="match status" value="1"/>
</dbReference>
<dbReference type="GO" id="GO:0007346">
    <property type="term" value="P:regulation of mitotic cell cycle"/>
    <property type="evidence" value="ECO:0007669"/>
    <property type="project" value="TreeGrafter"/>
</dbReference>
<dbReference type="GO" id="GO:0005737">
    <property type="term" value="C:cytoplasm"/>
    <property type="evidence" value="ECO:0007669"/>
    <property type="project" value="TreeGrafter"/>
</dbReference>
<dbReference type="OMA" id="QIHLHPW"/>
<keyword evidence="3 11" id="KW-0723">Serine/threonine-protein kinase</keyword>
<dbReference type="Pfam" id="PF00069">
    <property type="entry name" value="Pkinase"/>
    <property type="match status" value="1"/>
</dbReference>
<accession>A0A8P4FXC1</accession>
<dbReference type="RefSeq" id="XP_051285409.1">
    <property type="nucleotide sequence ID" value="XM_051429449.1"/>
</dbReference>
<keyword evidence="15" id="KW-1185">Reference proteome</keyword>
<comment type="similarity">
    <text evidence="1">Belongs to the protein kinase superfamily. CAMK Ser/Thr protein kinase family. PIM subfamily.</text>
</comment>
<evidence type="ECO:0000256" key="10">
    <source>
        <dbReference type="PROSITE-ProRule" id="PRU10141"/>
    </source>
</evidence>
<evidence type="ECO:0000313" key="14">
    <source>
        <dbReference type="Ensembl" id="ENSDLAP00005065798.1"/>
    </source>
</evidence>
<comment type="catalytic activity">
    <reaction evidence="8">
        <text>L-threonyl-[protein] + ATP = O-phospho-L-threonyl-[protein] + ADP + H(+)</text>
        <dbReference type="Rhea" id="RHEA:46608"/>
        <dbReference type="Rhea" id="RHEA-COMP:11060"/>
        <dbReference type="Rhea" id="RHEA-COMP:11605"/>
        <dbReference type="ChEBI" id="CHEBI:15378"/>
        <dbReference type="ChEBI" id="CHEBI:30013"/>
        <dbReference type="ChEBI" id="CHEBI:30616"/>
        <dbReference type="ChEBI" id="CHEBI:61977"/>
        <dbReference type="ChEBI" id="CHEBI:456216"/>
        <dbReference type="EC" id="2.7.11.1"/>
    </reaction>
</comment>
<sequence>MVAKTMKKNDSENNGSTPKPNNSPGEDCMVTRNKRKASINLESPRKRLKRACKRSEVPVEAKGPRGTKRKQKTGNTDTITGEPTKVSVGAEEEAGGPRTIRRENSLSPSTSNGSTLDSLRTSSDFDAEYRQLRKLGEGGFGSVYAGIRKRDCLPVAIKHIPKADVEHCSMIINGKKTSVPTEVLLMLRAAGAPRSAAVSLLDWFNLDQEVLLVMERPVPSVDLYNYMNGPLEEDKAKNIMIQLVEAAIKMHNVGVFHRDIKTENVLLETGSDVPRVRIIDFGCGCLVKKGPYPGFSGTSAYAPPEFFKQGRYEAGPTTVWQLGTLLYEVLDGYKQFTTAEFLHTKTAFISELLEVSKECQDLLEKCLVENPKERATLEEMQQHPWFQ</sequence>
<dbReference type="EC" id="2.7.11.1" evidence="2"/>
<feature type="domain" description="Protein kinase" evidence="13">
    <location>
        <begin position="129"/>
        <end position="386"/>
    </location>
</feature>
<dbReference type="Gene3D" id="3.30.200.20">
    <property type="entry name" value="Phosphorylase Kinase, domain 1"/>
    <property type="match status" value="1"/>
</dbReference>
<dbReference type="SUPFAM" id="SSF56112">
    <property type="entry name" value="Protein kinase-like (PK-like)"/>
    <property type="match status" value="1"/>
</dbReference>
<dbReference type="Ensembl" id="ENSDLAT00005082938.1">
    <property type="protein sequence ID" value="ENSDLAP00005065798.1"/>
    <property type="gene ID" value="ENSDLAG00005027297.1"/>
</dbReference>
<dbReference type="PANTHER" id="PTHR22984:SF11">
    <property type="entry name" value="AURORA KINASE-RELATED"/>
    <property type="match status" value="1"/>
</dbReference>
<organism evidence="14 15">
    <name type="scientific">Dicentrarchus labrax</name>
    <name type="common">European seabass</name>
    <name type="synonym">Morone labrax</name>
    <dbReference type="NCBI Taxonomy" id="13489"/>
    <lineage>
        <taxon>Eukaryota</taxon>
        <taxon>Metazoa</taxon>
        <taxon>Chordata</taxon>
        <taxon>Craniata</taxon>
        <taxon>Vertebrata</taxon>
        <taxon>Euteleostomi</taxon>
        <taxon>Actinopterygii</taxon>
        <taxon>Neopterygii</taxon>
        <taxon>Teleostei</taxon>
        <taxon>Neoteleostei</taxon>
        <taxon>Acanthomorphata</taxon>
        <taxon>Eupercaria</taxon>
        <taxon>Moronidae</taxon>
        <taxon>Dicentrarchus</taxon>
    </lineage>
</organism>
<dbReference type="GeneID" id="127379624"/>
<dbReference type="PANTHER" id="PTHR22984">
    <property type="entry name" value="SERINE/THREONINE-PROTEIN KINASE PIM"/>
    <property type="match status" value="1"/>
</dbReference>
<feature type="compositionally biased region" description="Basic and acidic residues" evidence="12">
    <location>
        <begin position="53"/>
        <end position="63"/>
    </location>
</feature>
<evidence type="ECO:0000313" key="15">
    <source>
        <dbReference type="Proteomes" id="UP000694389"/>
    </source>
</evidence>
<dbReference type="InterPro" id="IPR011009">
    <property type="entry name" value="Kinase-like_dom_sf"/>
</dbReference>
<keyword evidence="5 10" id="KW-0547">Nucleotide-binding</keyword>
<dbReference type="PROSITE" id="PS00107">
    <property type="entry name" value="PROTEIN_KINASE_ATP"/>
    <property type="match status" value="1"/>
</dbReference>
<keyword evidence="4" id="KW-0808">Transferase</keyword>
<evidence type="ECO:0000259" key="13">
    <source>
        <dbReference type="PROSITE" id="PS50011"/>
    </source>
</evidence>
<evidence type="ECO:0000256" key="3">
    <source>
        <dbReference type="ARBA" id="ARBA00022527"/>
    </source>
</evidence>
<keyword evidence="7 10" id="KW-0067">ATP-binding</keyword>
<dbReference type="GO" id="GO:0005524">
    <property type="term" value="F:ATP binding"/>
    <property type="evidence" value="ECO:0007669"/>
    <property type="project" value="UniProtKB-UniRule"/>
</dbReference>
<dbReference type="AlphaFoldDB" id="A0A8P4FXC1"/>
<feature type="compositionally biased region" description="Polar residues" evidence="12">
    <location>
        <begin position="12"/>
        <end position="24"/>
    </location>
</feature>
<dbReference type="GO" id="GO:0004674">
    <property type="term" value="F:protein serine/threonine kinase activity"/>
    <property type="evidence" value="ECO:0007669"/>
    <property type="project" value="UniProtKB-KW"/>
</dbReference>
<dbReference type="PROSITE" id="PS50011">
    <property type="entry name" value="PROTEIN_KINASE_DOM"/>
    <property type="match status" value="1"/>
</dbReference>